<protein>
    <recommendedName>
        <fullName evidence="3">DUF1631 family protein</fullName>
    </recommendedName>
</protein>
<evidence type="ECO:0008006" key="3">
    <source>
        <dbReference type="Google" id="ProtNLM"/>
    </source>
</evidence>
<evidence type="ECO:0000313" key="1">
    <source>
        <dbReference type="EMBL" id="GLQ22554.1"/>
    </source>
</evidence>
<evidence type="ECO:0000313" key="2">
    <source>
        <dbReference type="Proteomes" id="UP001161391"/>
    </source>
</evidence>
<dbReference type="RefSeq" id="WP_284387034.1">
    <property type="nucleotide sequence ID" value="NZ_BSNK01000001.1"/>
</dbReference>
<accession>A0ABQ5V6F1</accession>
<dbReference type="Proteomes" id="UP001161391">
    <property type="component" value="Unassembled WGS sequence"/>
</dbReference>
<dbReference type="EMBL" id="BSNK01000001">
    <property type="protein sequence ID" value="GLQ22554.1"/>
    <property type="molecule type" value="Genomic_DNA"/>
</dbReference>
<keyword evidence="2" id="KW-1185">Reference proteome</keyword>
<gene>
    <name evidence="1" type="ORF">GCM10007853_04280</name>
</gene>
<proteinExistence type="predicted"/>
<reference evidence="1" key="2">
    <citation type="submission" date="2023-01" db="EMBL/GenBank/DDBJ databases">
        <title>Draft genome sequence of Algimonas ampicilliniresistens strain NBRC 108219.</title>
        <authorList>
            <person name="Sun Q."/>
            <person name="Mori K."/>
        </authorList>
    </citation>
    <scope>NUCLEOTIDE SEQUENCE</scope>
    <source>
        <strain evidence="1">NBRC 108219</strain>
    </source>
</reference>
<organism evidence="1 2">
    <name type="scientific">Algimonas ampicilliniresistens</name>
    <dbReference type="NCBI Taxonomy" id="1298735"/>
    <lineage>
        <taxon>Bacteria</taxon>
        <taxon>Pseudomonadati</taxon>
        <taxon>Pseudomonadota</taxon>
        <taxon>Alphaproteobacteria</taxon>
        <taxon>Maricaulales</taxon>
        <taxon>Robiginitomaculaceae</taxon>
        <taxon>Algimonas</taxon>
    </lineage>
</organism>
<sequence length="248" mass="27763">MMMMTDKHDPADEPDISFSEAQPDLVAAGQELMAIADPEAIELLITSMNEAHNEYSTELLFRRVSKPAKEQKQHLRKLQTALKKAFLAWHELSAEYAVAIIDCSGQAIPGDPIDIVQFPDDIERLFFGISDFLERFEPPKGPPTNWALEKAVRILLPVLESISGEPATVRENKPTDDQPEPSSPPAEFLVMILRRFEQAPSMNSILSMIQKVKEQVVPKLDPLSAVIAAHLGDHDYSVVHRSESDRQD</sequence>
<name>A0ABQ5V6F1_9PROT</name>
<comment type="caution">
    <text evidence="1">The sequence shown here is derived from an EMBL/GenBank/DDBJ whole genome shotgun (WGS) entry which is preliminary data.</text>
</comment>
<reference evidence="1" key="1">
    <citation type="journal article" date="2014" name="Int. J. Syst. Evol. Microbiol.">
        <title>Complete genome of a new Firmicutes species belonging to the dominant human colonic microbiota ('Ruminococcus bicirculans') reveals two chromosomes and a selective capacity to utilize plant glucans.</title>
        <authorList>
            <consortium name="NISC Comparative Sequencing Program"/>
            <person name="Wegmann U."/>
            <person name="Louis P."/>
            <person name="Goesmann A."/>
            <person name="Henrissat B."/>
            <person name="Duncan S.H."/>
            <person name="Flint H.J."/>
        </authorList>
    </citation>
    <scope>NUCLEOTIDE SEQUENCE</scope>
    <source>
        <strain evidence="1">NBRC 108219</strain>
    </source>
</reference>